<organism evidence="1">
    <name type="scientific">Lepeophtheirus salmonis</name>
    <name type="common">Salmon louse</name>
    <name type="synonym">Caligus salmonis</name>
    <dbReference type="NCBI Taxonomy" id="72036"/>
    <lineage>
        <taxon>Eukaryota</taxon>
        <taxon>Metazoa</taxon>
        <taxon>Ecdysozoa</taxon>
        <taxon>Arthropoda</taxon>
        <taxon>Crustacea</taxon>
        <taxon>Multicrustacea</taxon>
        <taxon>Hexanauplia</taxon>
        <taxon>Copepoda</taxon>
        <taxon>Siphonostomatoida</taxon>
        <taxon>Caligidae</taxon>
        <taxon>Lepeophtheirus</taxon>
    </lineage>
</organism>
<feature type="non-terminal residue" evidence="1">
    <location>
        <position position="1"/>
    </location>
</feature>
<reference evidence="1" key="1">
    <citation type="submission" date="2014-05" db="EMBL/GenBank/DDBJ databases">
        <authorList>
            <person name="Chronopoulou M."/>
        </authorList>
    </citation>
    <scope>NUCLEOTIDE SEQUENCE</scope>
    <source>
        <tissue evidence="1">Whole organism</tissue>
    </source>
</reference>
<name>A0A0K2VDA2_LEPSM</name>
<accession>A0A0K2VDA2</accession>
<dbReference type="EMBL" id="HACA01031152">
    <property type="protein sequence ID" value="CDW48513.1"/>
    <property type="molecule type" value="Transcribed_RNA"/>
</dbReference>
<proteinExistence type="predicted"/>
<protein>
    <submittedName>
        <fullName evidence="1">Uncharacterized protein</fullName>
    </submittedName>
</protein>
<evidence type="ECO:0000313" key="1">
    <source>
        <dbReference type="EMBL" id="CDW48513.1"/>
    </source>
</evidence>
<dbReference type="AlphaFoldDB" id="A0A0K2VDA2"/>
<sequence length="73" mass="8419">NSNAIPWDVYSQSKQIIVPFTVFNGKVDLWHRQYWQMLSGSFIQWCHNGYKEEEKGGVGPYPTYGPSLILPTL</sequence>